<dbReference type="PANTHER" id="PTHR21178">
    <property type="entry name" value="CILIA- AND FLAGELLA-ASSOCIATED PROTEIN 61"/>
    <property type="match status" value="1"/>
</dbReference>
<dbReference type="Proteomes" id="UP001311232">
    <property type="component" value="Unassembled WGS sequence"/>
</dbReference>
<dbReference type="Pfam" id="PF23150">
    <property type="entry name" value="CFAP61_dimer"/>
    <property type="match status" value="1"/>
</dbReference>
<dbReference type="PANTHER" id="PTHR21178:SF8">
    <property type="entry name" value="CILIA- AND FLAGELLA-ASSOCIATED PROTEIN 61"/>
    <property type="match status" value="1"/>
</dbReference>
<organism evidence="2 3">
    <name type="scientific">Crenichthys baileyi</name>
    <name type="common">White River springfish</name>
    <dbReference type="NCBI Taxonomy" id="28760"/>
    <lineage>
        <taxon>Eukaryota</taxon>
        <taxon>Metazoa</taxon>
        <taxon>Chordata</taxon>
        <taxon>Craniata</taxon>
        <taxon>Vertebrata</taxon>
        <taxon>Euteleostomi</taxon>
        <taxon>Actinopterygii</taxon>
        <taxon>Neopterygii</taxon>
        <taxon>Teleostei</taxon>
        <taxon>Neoteleostei</taxon>
        <taxon>Acanthomorphata</taxon>
        <taxon>Ovalentaria</taxon>
        <taxon>Atherinomorphae</taxon>
        <taxon>Cyprinodontiformes</taxon>
        <taxon>Goodeidae</taxon>
        <taxon>Crenichthys</taxon>
    </lineage>
</organism>
<dbReference type="EMBL" id="JAHHUM010000101">
    <property type="protein sequence ID" value="KAK5622570.1"/>
    <property type="molecule type" value="Genomic_DNA"/>
</dbReference>
<reference evidence="2 3" key="1">
    <citation type="submission" date="2021-06" db="EMBL/GenBank/DDBJ databases">
        <authorList>
            <person name="Palmer J.M."/>
        </authorList>
    </citation>
    <scope>NUCLEOTIDE SEQUENCE [LARGE SCALE GENOMIC DNA]</scope>
    <source>
        <strain evidence="2 3">MEX-2019</strain>
        <tissue evidence="2">Muscle</tissue>
    </source>
</reference>
<feature type="domain" description="CFAP61 dimerisation" evidence="1">
    <location>
        <begin position="2"/>
        <end position="103"/>
    </location>
</feature>
<evidence type="ECO:0000313" key="3">
    <source>
        <dbReference type="Proteomes" id="UP001311232"/>
    </source>
</evidence>
<protein>
    <recommendedName>
        <fullName evidence="1">CFAP61 dimerisation domain-containing protein</fullName>
    </recommendedName>
</protein>
<keyword evidence="3" id="KW-1185">Reference proteome</keyword>
<gene>
    <name evidence="2" type="ORF">CRENBAI_001408</name>
</gene>
<evidence type="ECO:0000313" key="2">
    <source>
        <dbReference type="EMBL" id="KAK5622570.1"/>
    </source>
</evidence>
<accession>A0AAV9SNU6</accession>
<name>A0AAV9SNU6_9TELE</name>
<evidence type="ECO:0000259" key="1">
    <source>
        <dbReference type="Pfam" id="PF23150"/>
    </source>
</evidence>
<comment type="caution">
    <text evidence="2">The sequence shown here is derived from an EMBL/GenBank/DDBJ whole genome shotgun (WGS) entry which is preliminary data.</text>
</comment>
<dbReference type="InterPro" id="IPR038884">
    <property type="entry name" value="CFAP61"/>
</dbReference>
<sequence length="186" mass="20753">MLPGGHNFLHVTKPSPTILTGPRVQPDGGIVTGRAETGNYFCLHLSHLEMVETLTCLSLKPLPVSNYLNLFGKHQELLGQLLGRYRQGLVQDLYSFFRQSSCLPVFHDRFSDLHQTALKMMSLKQKDGEVEDEDDSASLPQASWNDAERRASLRSSALKFLVGNRNLLPMFSIPERAGPLSLSESE</sequence>
<proteinExistence type="predicted"/>
<dbReference type="InterPro" id="IPR056299">
    <property type="entry name" value="CFAP61_dimer"/>
</dbReference>
<dbReference type="AlphaFoldDB" id="A0AAV9SNU6"/>